<sequence length="138" mass="16024">MQSFFEQRECVSFCLVVPEIFHVSCETTEENICYVDTQQNSIIKKQKFHFFLDNSKNRHGPFCSVFEKWRKLENRVENSTYYTRVKKIGKYTNGKKHGLIVVEAFGPTGVKEGVCLDGGAKVFQYYDGGNLMKTEWGR</sequence>
<evidence type="ECO:0000313" key="1">
    <source>
        <dbReference type="EMBL" id="WNL49928.1"/>
    </source>
</evidence>
<evidence type="ECO:0008006" key="2">
    <source>
        <dbReference type="Google" id="ProtNLM"/>
    </source>
</evidence>
<gene>
    <name evidence="1" type="ORF">MarFTMF_412</name>
</gene>
<organism evidence="1">
    <name type="scientific">Marseillevirus sp</name>
    <dbReference type="NCBI Taxonomy" id="2809551"/>
    <lineage>
        <taxon>Viruses</taxon>
        <taxon>Varidnaviria</taxon>
        <taxon>Bamfordvirae</taxon>
        <taxon>Nucleocytoviricota</taxon>
        <taxon>Megaviricetes</taxon>
        <taxon>Pimascovirales</taxon>
        <taxon>Pimascovirales incertae sedis</taxon>
        <taxon>Marseilleviridae</taxon>
        <taxon>Marseillevirus</taxon>
    </lineage>
</organism>
<accession>A0AA96EMU9</accession>
<name>A0AA96EMU9_9VIRU</name>
<dbReference type="EMBL" id="OR343188">
    <property type="protein sequence ID" value="WNL49928.1"/>
    <property type="molecule type" value="Genomic_DNA"/>
</dbReference>
<reference evidence="1" key="1">
    <citation type="submission" date="2023-07" db="EMBL/GenBank/DDBJ databases">
        <authorList>
            <person name="Xia Y."/>
        </authorList>
    </citation>
    <scope>NUCLEOTIDE SEQUENCE</scope>
    <source>
        <strain evidence="1">F</strain>
    </source>
</reference>
<protein>
    <recommendedName>
        <fullName evidence="2">MORN repeat-containing protein</fullName>
    </recommendedName>
</protein>
<proteinExistence type="predicted"/>